<dbReference type="InterPro" id="IPR014284">
    <property type="entry name" value="RNA_pol_sigma-70_dom"/>
</dbReference>
<reference evidence="7" key="1">
    <citation type="journal article" date="2019" name="Int. J. Syst. Evol. Microbiol.">
        <title>The Global Catalogue of Microorganisms (GCM) 10K type strain sequencing project: providing services to taxonomists for standard genome sequencing and annotation.</title>
        <authorList>
            <consortium name="The Broad Institute Genomics Platform"/>
            <consortium name="The Broad Institute Genome Sequencing Center for Infectious Disease"/>
            <person name="Wu L."/>
            <person name="Ma J."/>
        </authorList>
    </citation>
    <scope>NUCLEOTIDE SEQUENCE [LARGE SCALE GENOMIC DNA]</scope>
    <source>
        <strain evidence="7">KCTC 62102</strain>
    </source>
</reference>
<dbReference type="Proteomes" id="UP001595445">
    <property type="component" value="Unassembled WGS sequence"/>
</dbReference>
<protein>
    <submittedName>
        <fullName evidence="6">Sigma-70 family RNA polymerase sigma factor</fullName>
    </submittedName>
</protein>
<proteinExistence type="predicted"/>
<dbReference type="InterPro" id="IPR000943">
    <property type="entry name" value="RNA_pol_sigma70"/>
</dbReference>
<evidence type="ECO:0000313" key="7">
    <source>
        <dbReference type="Proteomes" id="UP001595445"/>
    </source>
</evidence>
<dbReference type="Gene3D" id="1.20.140.160">
    <property type="match status" value="1"/>
</dbReference>
<evidence type="ECO:0000256" key="1">
    <source>
        <dbReference type="ARBA" id="ARBA00023015"/>
    </source>
</evidence>
<dbReference type="RefSeq" id="WP_197644682.1">
    <property type="nucleotide sequence ID" value="NZ_JAEACP010000012.1"/>
</dbReference>
<dbReference type="SUPFAM" id="SSF88946">
    <property type="entry name" value="Sigma2 domain of RNA polymerase sigma factors"/>
    <property type="match status" value="1"/>
</dbReference>
<keyword evidence="2" id="KW-0731">Sigma factor</keyword>
<dbReference type="InterPro" id="IPR013325">
    <property type="entry name" value="RNA_pol_sigma_r2"/>
</dbReference>
<organism evidence="6 7">
    <name type="scientific">Tabrizicola soli</name>
    <dbReference type="NCBI Taxonomy" id="2185115"/>
    <lineage>
        <taxon>Bacteria</taxon>
        <taxon>Pseudomonadati</taxon>
        <taxon>Pseudomonadota</taxon>
        <taxon>Alphaproteobacteria</taxon>
        <taxon>Rhodobacterales</taxon>
        <taxon>Paracoccaceae</taxon>
        <taxon>Tabrizicola</taxon>
    </lineage>
</organism>
<keyword evidence="1" id="KW-0805">Transcription regulation</keyword>
<keyword evidence="7" id="KW-1185">Reference proteome</keyword>
<dbReference type="PRINTS" id="PR00046">
    <property type="entry name" value="SIGMA70FCT"/>
</dbReference>
<dbReference type="NCBIfam" id="TIGR02937">
    <property type="entry name" value="sigma70-ECF"/>
    <property type="match status" value="1"/>
</dbReference>
<feature type="domain" description="RNA polymerase sigma-70 region 4" evidence="5">
    <location>
        <begin position="195"/>
        <end position="240"/>
    </location>
</feature>
<dbReference type="PANTHER" id="PTHR30385">
    <property type="entry name" value="SIGMA FACTOR F FLAGELLAR"/>
    <property type="match status" value="1"/>
</dbReference>
<gene>
    <name evidence="6" type="ORF">ACFOD6_20945</name>
</gene>
<accession>A0ABV7E2Y1</accession>
<evidence type="ECO:0000256" key="4">
    <source>
        <dbReference type="ARBA" id="ARBA00023163"/>
    </source>
</evidence>
<evidence type="ECO:0000313" key="6">
    <source>
        <dbReference type="EMBL" id="MFC3088513.1"/>
    </source>
</evidence>
<dbReference type="Pfam" id="PF04545">
    <property type="entry name" value="Sigma70_r4"/>
    <property type="match status" value="1"/>
</dbReference>
<comment type="caution">
    <text evidence="6">The sequence shown here is derived from an EMBL/GenBank/DDBJ whole genome shotgun (WGS) entry which is preliminary data.</text>
</comment>
<keyword evidence="3" id="KW-0238">DNA-binding</keyword>
<name>A0ABV7E2Y1_9RHOB</name>
<evidence type="ECO:0000256" key="2">
    <source>
        <dbReference type="ARBA" id="ARBA00023082"/>
    </source>
</evidence>
<evidence type="ECO:0000259" key="5">
    <source>
        <dbReference type="Pfam" id="PF04545"/>
    </source>
</evidence>
<dbReference type="SUPFAM" id="SSF88659">
    <property type="entry name" value="Sigma3 and sigma4 domains of RNA polymerase sigma factors"/>
    <property type="match status" value="1"/>
</dbReference>
<dbReference type="InterPro" id="IPR007630">
    <property type="entry name" value="RNA_pol_sigma70_r4"/>
</dbReference>
<dbReference type="InterPro" id="IPR013324">
    <property type="entry name" value="RNA_pol_sigma_r3/r4-like"/>
</dbReference>
<keyword evidence="4" id="KW-0804">Transcription</keyword>
<evidence type="ECO:0000256" key="3">
    <source>
        <dbReference type="ARBA" id="ARBA00023125"/>
    </source>
</evidence>
<sequence length="255" mass="28194">MRSTDYTKEDRNALAVRAQQGDVRARRALVDAMQGLVVMFALKGRGWSGGLVDLEDMKTEAWIAVFEAIDKFDPSQPDANFSGLCSWLMQERVGMAAREAGVVRLGRGNRTKVASLKLRGLMSDHEAKGLSVEQALHEAAKTLQISETEAAHIMRNARTVAVGVEEGEHEPVDEGPDVVEVINEDDTKRVLGEMLDILNERARGIVVDRANGVSLEEIGERVGLSRERVRRIWGDAITDLQTEAKRRGIVFADLF</sequence>
<dbReference type="EMBL" id="JBHRSM010000053">
    <property type="protein sequence ID" value="MFC3088513.1"/>
    <property type="molecule type" value="Genomic_DNA"/>
</dbReference>
<dbReference type="Gene3D" id="1.20.120.1810">
    <property type="match status" value="1"/>
</dbReference>